<accession>A0A543ILJ0</accession>
<dbReference type="OrthoDB" id="3539433at2"/>
<feature type="compositionally biased region" description="Low complexity" evidence="1">
    <location>
        <begin position="26"/>
        <end position="46"/>
    </location>
</feature>
<dbReference type="EMBL" id="VFPO01000001">
    <property type="protein sequence ID" value="TQM71441.1"/>
    <property type="molecule type" value="Genomic_DNA"/>
</dbReference>
<evidence type="ECO:0000256" key="2">
    <source>
        <dbReference type="SAM" id="SignalP"/>
    </source>
</evidence>
<feature type="region of interest" description="Disordered" evidence="1">
    <location>
        <begin position="26"/>
        <end position="83"/>
    </location>
</feature>
<protein>
    <submittedName>
        <fullName evidence="3">Uncharacterized protein</fullName>
    </submittedName>
</protein>
<evidence type="ECO:0000313" key="3">
    <source>
        <dbReference type="EMBL" id="TQM71441.1"/>
    </source>
</evidence>
<comment type="caution">
    <text evidence="3">The sequence shown here is derived from an EMBL/GenBank/DDBJ whole genome shotgun (WGS) entry which is preliminary data.</text>
</comment>
<keyword evidence="2" id="KW-0732">Signal</keyword>
<gene>
    <name evidence="3" type="ORF">FHX41_5210</name>
</gene>
<feature type="compositionally biased region" description="Basic and acidic residues" evidence="1">
    <location>
        <begin position="74"/>
        <end position="83"/>
    </location>
</feature>
<feature type="chain" id="PRO_5039277661" evidence="2">
    <location>
        <begin position="24"/>
        <end position="169"/>
    </location>
</feature>
<keyword evidence="4" id="KW-1185">Reference proteome</keyword>
<proteinExistence type="predicted"/>
<dbReference type="RefSeq" id="WP_141972946.1">
    <property type="nucleotide sequence ID" value="NZ_VFPO01000001.1"/>
</dbReference>
<name>A0A543ILJ0_9ACTN</name>
<feature type="signal peptide" evidence="2">
    <location>
        <begin position="1"/>
        <end position="23"/>
    </location>
</feature>
<evidence type="ECO:0000256" key="1">
    <source>
        <dbReference type="SAM" id="MobiDB-lite"/>
    </source>
</evidence>
<organism evidence="3 4">
    <name type="scientific">Actinomadura hallensis</name>
    <dbReference type="NCBI Taxonomy" id="337895"/>
    <lineage>
        <taxon>Bacteria</taxon>
        <taxon>Bacillati</taxon>
        <taxon>Actinomycetota</taxon>
        <taxon>Actinomycetes</taxon>
        <taxon>Streptosporangiales</taxon>
        <taxon>Thermomonosporaceae</taxon>
        <taxon>Actinomadura</taxon>
    </lineage>
</organism>
<evidence type="ECO:0000313" key="4">
    <source>
        <dbReference type="Proteomes" id="UP000316706"/>
    </source>
</evidence>
<dbReference type="Proteomes" id="UP000316706">
    <property type="component" value="Unassembled WGS sequence"/>
</dbReference>
<feature type="compositionally biased region" description="Low complexity" evidence="1">
    <location>
        <begin position="63"/>
        <end position="73"/>
    </location>
</feature>
<dbReference type="AlphaFoldDB" id="A0A543ILJ0"/>
<reference evidence="3 4" key="1">
    <citation type="submission" date="2019-06" db="EMBL/GenBank/DDBJ databases">
        <title>Sequencing the genomes of 1000 actinobacteria strains.</title>
        <authorList>
            <person name="Klenk H.-P."/>
        </authorList>
    </citation>
    <scope>NUCLEOTIDE SEQUENCE [LARGE SCALE GENOMIC DNA]</scope>
    <source>
        <strain evidence="3 4">DSM 45043</strain>
    </source>
</reference>
<sequence length="169" mass="17309">MSTRKLNLFVTAAALALAGGVTAAGASLAAPPPAADGTAPPAGQPTETSTDMPSLPGAPTPPTSVSLPSPSAPVRDEAAADDPRECRDAECVIALKDDQVILIDKKYGVESIRVTVEGDNVTFAVRAKTSKSVATVDASVPYSSAYINGVKLRPYKTASGRLMLEISRA</sequence>